<reference evidence="3" key="2">
    <citation type="submission" date="2025-08" db="UniProtKB">
        <authorList>
            <consortium name="RefSeq"/>
        </authorList>
    </citation>
    <scope>IDENTIFICATION</scope>
</reference>
<dbReference type="Proteomes" id="UP000818029">
    <property type="component" value="Chromosome D05"/>
</dbReference>
<organism evidence="2 3">
    <name type="scientific">Gossypium hirsutum</name>
    <name type="common">Upland cotton</name>
    <name type="synonym">Gossypium mexicanum</name>
    <dbReference type="NCBI Taxonomy" id="3635"/>
    <lineage>
        <taxon>Eukaryota</taxon>
        <taxon>Viridiplantae</taxon>
        <taxon>Streptophyta</taxon>
        <taxon>Embryophyta</taxon>
        <taxon>Tracheophyta</taxon>
        <taxon>Spermatophyta</taxon>
        <taxon>Magnoliopsida</taxon>
        <taxon>eudicotyledons</taxon>
        <taxon>Gunneridae</taxon>
        <taxon>Pentapetalae</taxon>
        <taxon>rosids</taxon>
        <taxon>malvids</taxon>
        <taxon>Malvales</taxon>
        <taxon>Malvaceae</taxon>
        <taxon>Malvoideae</taxon>
        <taxon>Gossypium</taxon>
    </lineage>
</organism>
<feature type="domain" description="Reverse transcriptase" evidence="1">
    <location>
        <begin position="1"/>
        <end position="159"/>
    </location>
</feature>
<sequence length="195" mass="22710">MGFGKRWTGWMLECVSTARAAVLINHMVTNEFRIYRGLRQGDLLSTFLFILVMEVLHLVMDKAEEMRIIEGIKDVILGQSFTHLQFADDTILFLRADKEVVRNAKYILRCFEIFSRLSIKFRKSCIVGFGIDEEFMYKMVVVSKCKIKELSFNYLGIPLGVDPRKISTWNGIVERVERKLSSWQCRSLSWVVIIL</sequence>
<dbReference type="RefSeq" id="XP_016684201.1">
    <property type="nucleotide sequence ID" value="XM_016828712.1"/>
</dbReference>
<gene>
    <name evidence="3" type="primary">LOC107902554</name>
</gene>
<dbReference type="GeneID" id="107902554"/>
<accession>A0A1U8J1H4</accession>
<name>A0A1U8J1H4_GOSHI</name>
<dbReference type="PANTHER" id="PTHR33116:SF75">
    <property type="entry name" value="RIBONUCLEASE H PROTEIN"/>
    <property type="match status" value="1"/>
</dbReference>
<dbReference type="Pfam" id="PF00078">
    <property type="entry name" value="RVT_1"/>
    <property type="match status" value="1"/>
</dbReference>
<dbReference type="STRING" id="3635.A0A1U8J1H4"/>
<dbReference type="PROSITE" id="PS50878">
    <property type="entry name" value="RT_POL"/>
    <property type="match status" value="1"/>
</dbReference>
<keyword evidence="2" id="KW-1185">Reference proteome</keyword>
<proteinExistence type="predicted"/>
<dbReference type="KEGG" id="ghi:107902554"/>
<dbReference type="OrthoDB" id="994369at2759"/>
<reference evidence="2" key="1">
    <citation type="journal article" date="2020" name="Nat. Genet.">
        <title>Genomic diversifications of five Gossypium allopolyploid species and their impact on cotton improvement.</title>
        <authorList>
            <person name="Chen Z.J."/>
            <person name="Sreedasyam A."/>
            <person name="Ando A."/>
            <person name="Song Q."/>
            <person name="De Santiago L.M."/>
            <person name="Hulse-Kemp A.M."/>
            <person name="Ding M."/>
            <person name="Ye W."/>
            <person name="Kirkbride R.C."/>
            <person name="Jenkins J."/>
            <person name="Plott C."/>
            <person name="Lovell J."/>
            <person name="Lin Y.M."/>
            <person name="Vaughn R."/>
            <person name="Liu B."/>
            <person name="Simpson S."/>
            <person name="Scheffler B.E."/>
            <person name="Wen L."/>
            <person name="Saski C.A."/>
            <person name="Grover C.E."/>
            <person name="Hu G."/>
            <person name="Conover J.L."/>
            <person name="Carlson J.W."/>
            <person name="Shu S."/>
            <person name="Boston L.B."/>
            <person name="Williams M."/>
            <person name="Peterson D.G."/>
            <person name="McGee K."/>
            <person name="Jones D.C."/>
            <person name="Wendel J.F."/>
            <person name="Stelly D.M."/>
            <person name="Grimwood J."/>
            <person name="Schmutz J."/>
        </authorList>
    </citation>
    <scope>NUCLEOTIDE SEQUENCE [LARGE SCALE GENOMIC DNA]</scope>
    <source>
        <strain evidence="2">cv. TM-1</strain>
    </source>
</reference>
<dbReference type="PANTHER" id="PTHR33116">
    <property type="entry name" value="REVERSE TRANSCRIPTASE ZINC-BINDING DOMAIN-CONTAINING PROTEIN-RELATED-RELATED"/>
    <property type="match status" value="1"/>
</dbReference>
<protein>
    <recommendedName>
        <fullName evidence="1">Reverse transcriptase domain-containing protein</fullName>
    </recommendedName>
</protein>
<evidence type="ECO:0000313" key="3">
    <source>
        <dbReference type="RefSeq" id="XP_016684201.1"/>
    </source>
</evidence>
<dbReference type="InterPro" id="IPR000477">
    <property type="entry name" value="RT_dom"/>
</dbReference>
<dbReference type="AlphaFoldDB" id="A0A1U8J1H4"/>
<evidence type="ECO:0000259" key="1">
    <source>
        <dbReference type="PROSITE" id="PS50878"/>
    </source>
</evidence>
<dbReference type="PaxDb" id="3635-A0A1U8J1H4"/>
<evidence type="ECO:0000313" key="2">
    <source>
        <dbReference type="Proteomes" id="UP000818029"/>
    </source>
</evidence>